<keyword evidence="3" id="KW-1185">Reference proteome</keyword>
<feature type="region of interest" description="Disordered" evidence="1">
    <location>
        <begin position="1"/>
        <end position="60"/>
    </location>
</feature>
<dbReference type="EMBL" id="JASAOK010000056">
    <property type="protein sequence ID" value="KAK6206176.1"/>
    <property type="molecule type" value="Genomic_DNA"/>
</dbReference>
<accession>A0AAV9SSI9</accession>
<organism evidence="2 3">
    <name type="scientific">Colletotrichum tabaci</name>
    <dbReference type="NCBI Taxonomy" id="1209068"/>
    <lineage>
        <taxon>Eukaryota</taxon>
        <taxon>Fungi</taxon>
        <taxon>Dikarya</taxon>
        <taxon>Ascomycota</taxon>
        <taxon>Pezizomycotina</taxon>
        <taxon>Sordariomycetes</taxon>
        <taxon>Hypocreomycetidae</taxon>
        <taxon>Glomerellales</taxon>
        <taxon>Glomerellaceae</taxon>
        <taxon>Colletotrichum</taxon>
        <taxon>Colletotrichum destructivum species complex</taxon>
    </lineage>
</organism>
<name>A0AAV9SSI9_9PEZI</name>
<sequence>MPPRRRRPVDAYDSDDSFSPSDDDISEDTSNANECVFDVNEDDDGSDTDATDAEDLEEDAELDAEDQIKLFGGNLHPPDYWRKAVEDMNDSEFECQDYSPSTTALLDNVEEQWRL</sequence>
<protein>
    <submittedName>
        <fullName evidence="2">C2H2 finger domain-containing protein</fullName>
    </submittedName>
</protein>
<evidence type="ECO:0000256" key="1">
    <source>
        <dbReference type="SAM" id="MobiDB-lite"/>
    </source>
</evidence>
<feature type="compositionally biased region" description="Acidic residues" evidence="1">
    <location>
        <begin position="39"/>
        <end position="60"/>
    </location>
</feature>
<dbReference type="AlphaFoldDB" id="A0AAV9SSI9"/>
<evidence type="ECO:0000313" key="3">
    <source>
        <dbReference type="Proteomes" id="UP001327957"/>
    </source>
</evidence>
<proteinExistence type="predicted"/>
<reference evidence="2 3" key="1">
    <citation type="submission" date="2023-04" db="EMBL/GenBank/DDBJ databases">
        <title>Colletotrichum tabacum stain YC1 causing leaf anthracnose on Nicotiana tabacum(L.) cv.</title>
        <authorList>
            <person name="Ji Z."/>
            <person name="Wang M."/>
            <person name="Zhang J."/>
            <person name="Wang N."/>
            <person name="Zhou Z."/>
        </authorList>
    </citation>
    <scope>NUCLEOTIDE SEQUENCE [LARGE SCALE GENOMIC DNA]</scope>
    <source>
        <strain evidence="2 3">YC1</strain>
    </source>
</reference>
<gene>
    <name evidence="2" type="ORF">QIS74_13595</name>
</gene>
<feature type="compositionally biased region" description="Acidic residues" evidence="1">
    <location>
        <begin position="12"/>
        <end position="27"/>
    </location>
</feature>
<dbReference type="Proteomes" id="UP001327957">
    <property type="component" value="Unassembled WGS sequence"/>
</dbReference>
<comment type="caution">
    <text evidence="2">The sequence shown here is derived from an EMBL/GenBank/DDBJ whole genome shotgun (WGS) entry which is preliminary data.</text>
</comment>
<evidence type="ECO:0000313" key="2">
    <source>
        <dbReference type="EMBL" id="KAK6206176.1"/>
    </source>
</evidence>